<dbReference type="SUPFAM" id="SSF51679">
    <property type="entry name" value="Bacterial luciferase-like"/>
    <property type="match status" value="1"/>
</dbReference>
<dbReference type="eggNOG" id="COG2141">
    <property type="taxonomic scope" value="Bacteria"/>
</dbReference>
<organism evidence="2 3">
    <name type="scientific">Mycolicibacterium vaccae ATCC 25954</name>
    <dbReference type="NCBI Taxonomy" id="1194972"/>
    <lineage>
        <taxon>Bacteria</taxon>
        <taxon>Bacillati</taxon>
        <taxon>Actinomycetota</taxon>
        <taxon>Actinomycetes</taxon>
        <taxon>Mycobacteriales</taxon>
        <taxon>Mycobacteriaceae</taxon>
        <taxon>Mycolicibacterium</taxon>
    </lineage>
</organism>
<sequence>MASNRLGQFGFAIDVRDDGSHVHTALTVEGLGFGTLWINGGQLDRLDRLTDLLTATNTVSVGSAIIPPDRYGPAEVARLFERAETDVPGRLMIGLGSSHRPDALASLGRYVDALHCVPQGRRLLAAFGPHALAMARRRFAGAMPMLFTADQTGHARASIGPDRALAVGLYVVLDENPETARATARRPLEFLTTLPGYRKSLARQGFSHADITDVSAHLVDSLIAWGSPRQALDHANRLRAAGADHVWLTVLGGDGQPTGQAAARMLAAEFG</sequence>
<dbReference type="NCBIfam" id="TIGR03620">
    <property type="entry name" value="F420_MSMEG_4141"/>
    <property type="match status" value="1"/>
</dbReference>
<dbReference type="InterPro" id="IPR036661">
    <property type="entry name" value="Luciferase-like_sf"/>
</dbReference>
<accession>K0UU31</accession>
<keyword evidence="3" id="KW-1185">Reference proteome</keyword>
<evidence type="ECO:0000259" key="1">
    <source>
        <dbReference type="Pfam" id="PF00296"/>
    </source>
</evidence>
<feature type="domain" description="Luciferase-like" evidence="1">
    <location>
        <begin position="21"/>
        <end position="109"/>
    </location>
</feature>
<dbReference type="HOGENOM" id="CLU_079072_0_0_11"/>
<dbReference type="InterPro" id="IPR019922">
    <property type="entry name" value="Lucif-like_OxRdatse_MSMEG_4141"/>
</dbReference>
<dbReference type="EMBL" id="ALQA01000013">
    <property type="protein sequence ID" value="EJZ10702.1"/>
    <property type="molecule type" value="Genomic_DNA"/>
</dbReference>
<reference evidence="2 3" key="1">
    <citation type="journal article" date="2012" name="J. Bacteriol.">
        <title>Complete Genome Sequence of Mycobacterium vaccae Type Strain ATCC 25954.</title>
        <authorList>
            <person name="Ho Y.S."/>
            <person name="Adroub S.A."/>
            <person name="Abadi M."/>
            <person name="Al Alwan B."/>
            <person name="Alkhateeb R."/>
            <person name="Gao G."/>
            <person name="Ragab A."/>
            <person name="Ali S."/>
            <person name="van Soolingen D."/>
            <person name="Bitter W."/>
            <person name="Pain A."/>
            <person name="Abdallah A.M."/>
        </authorList>
    </citation>
    <scope>NUCLEOTIDE SEQUENCE [LARGE SCALE GENOMIC DNA]</scope>
    <source>
        <strain evidence="2 3">ATCC 25954</strain>
    </source>
</reference>
<gene>
    <name evidence="2" type="ORF">MVAC_08284</name>
</gene>
<dbReference type="Proteomes" id="UP000006072">
    <property type="component" value="Unassembled WGS sequence"/>
</dbReference>
<comment type="caution">
    <text evidence="2">The sequence shown here is derived from an EMBL/GenBank/DDBJ whole genome shotgun (WGS) entry which is preliminary data.</text>
</comment>
<dbReference type="GO" id="GO:0016705">
    <property type="term" value="F:oxidoreductase activity, acting on paired donors, with incorporation or reduction of molecular oxygen"/>
    <property type="evidence" value="ECO:0007669"/>
    <property type="project" value="InterPro"/>
</dbReference>
<evidence type="ECO:0000313" key="2">
    <source>
        <dbReference type="EMBL" id="EJZ10702.1"/>
    </source>
</evidence>
<dbReference type="InterPro" id="IPR011251">
    <property type="entry name" value="Luciferase-like_dom"/>
</dbReference>
<name>K0UU31_MYCVA</name>
<dbReference type="PATRIC" id="fig|1194972.3.peg.1668"/>
<dbReference type="RefSeq" id="WP_003931333.1">
    <property type="nucleotide sequence ID" value="NZ_JH814693.1"/>
</dbReference>
<proteinExistence type="predicted"/>
<evidence type="ECO:0000313" key="3">
    <source>
        <dbReference type="Proteomes" id="UP000006072"/>
    </source>
</evidence>
<dbReference type="AlphaFoldDB" id="K0UU31"/>
<protein>
    <recommendedName>
        <fullName evidence="1">Luciferase-like domain-containing protein</fullName>
    </recommendedName>
</protein>
<dbReference type="Pfam" id="PF00296">
    <property type="entry name" value="Bac_luciferase"/>
    <property type="match status" value="1"/>
</dbReference>
<dbReference type="Gene3D" id="3.20.20.30">
    <property type="entry name" value="Luciferase-like domain"/>
    <property type="match status" value="2"/>
</dbReference>